<comment type="function">
    <text evidence="3 4">Participates actively in the response to hyperosmotic and heat shock by preventing the aggregation of stress-denatured proteins, in association with DnaK and GrpE. It is the nucleotide exchange factor for DnaK and may function as a thermosensor. Unfolded proteins bind initially to DnaJ; upon interaction with the DnaJ-bound protein, DnaK hydrolyzes its bound ATP, resulting in the formation of a stable complex. GrpE releases ADP from DnaK; ATP binding to DnaK triggers the release of the substrate protein, thus completing the reaction cycle. Several rounds of ATP-dependent interactions between DnaJ, DnaK and GrpE are required for fully efficient folding.</text>
</comment>
<dbReference type="PROSITE" id="PS01071">
    <property type="entry name" value="GRPE"/>
    <property type="match status" value="1"/>
</dbReference>
<dbReference type="EMBL" id="JACJTQ010000008">
    <property type="protein sequence ID" value="MBD2691682.1"/>
    <property type="molecule type" value="Genomic_DNA"/>
</dbReference>
<comment type="similarity">
    <text evidence="1 3 5">Belongs to the GrpE family.</text>
</comment>
<dbReference type="InterPro" id="IPR013805">
    <property type="entry name" value="GrpE_CC"/>
</dbReference>
<reference evidence="7 8" key="1">
    <citation type="journal article" date="2020" name="ISME J.">
        <title>Comparative genomics reveals insights into cyanobacterial evolution and habitat adaptation.</title>
        <authorList>
            <person name="Chen M.Y."/>
            <person name="Teng W.K."/>
            <person name="Zhao L."/>
            <person name="Hu C.X."/>
            <person name="Zhou Y.K."/>
            <person name="Han B.P."/>
            <person name="Song L.R."/>
            <person name="Shu W.S."/>
        </authorList>
    </citation>
    <scope>NUCLEOTIDE SEQUENCE [LARGE SCALE GENOMIC DNA]</scope>
    <source>
        <strain evidence="7 8">FACHB-362</strain>
    </source>
</reference>
<protein>
    <recommendedName>
        <fullName evidence="3 4">Protein GrpE</fullName>
    </recommendedName>
    <alternativeName>
        <fullName evidence="3">HSP-70 cofactor</fullName>
    </alternativeName>
</protein>
<evidence type="ECO:0000256" key="4">
    <source>
        <dbReference type="RuleBase" id="RU000639"/>
    </source>
</evidence>
<dbReference type="Gene3D" id="2.30.22.10">
    <property type="entry name" value="Head domain of nucleotide exchange factor GrpE"/>
    <property type="match status" value="1"/>
</dbReference>
<gene>
    <name evidence="3 7" type="primary">grpE</name>
    <name evidence="7" type="ORF">H6G68_07915</name>
</gene>
<evidence type="ECO:0000256" key="1">
    <source>
        <dbReference type="ARBA" id="ARBA00009054"/>
    </source>
</evidence>
<proteinExistence type="inferred from homology"/>
<evidence type="ECO:0000256" key="3">
    <source>
        <dbReference type="HAMAP-Rule" id="MF_01151"/>
    </source>
</evidence>
<dbReference type="PRINTS" id="PR00773">
    <property type="entry name" value="GRPEPROTEIN"/>
</dbReference>
<dbReference type="NCBIfam" id="NF010738">
    <property type="entry name" value="PRK14140.1"/>
    <property type="match status" value="1"/>
</dbReference>
<dbReference type="PANTHER" id="PTHR21237:SF23">
    <property type="entry name" value="GRPE PROTEIN HOMOLOG, MITOCHONDRIAL"/>
    <property type="match status" value="1"/>
</dbReference>
<accession>A0ABR8J002</accession>
<feature type="region of interest" description="Disordered" evidence="6">
    <location>
        <begin position="228"/>
        <end position="248"/>
    </location>
</feature>
<sequence>MMDENKQVNNTSQQLGEPIEVKQAMKSDSPAEINSNESGSEVTEQMAAQTNVPAEPALTEENGVAAAEQTEVNTAALAELTQQNESLKAQFEERSTQYMRIAADFENYRKRISKEKEDTEMQVKRNTIMELLPVVDNFERARAHLKPQTDGEMTIHKSYQGVYKQLVDCLKRLGVSPMRPEGQEFDPNLHEAVMRQPTDEHPEGTILEELVRGYYLGERILRHAMVKVAAPKEDTPSEPEDESNQDNG</sequence>
<evidence type="ECO:0000256" key="5">
    <source>
        <dbReference type="RuleBase" id="RU004478"/>
    </source>
</evidence>
<feature type="compositionally biased region" description="Acidic residues" evidence="6">
    <location>
        <begin position="236"/>
        <end position="248"/>
    </location>
</feature>
<comment type="subunit">
    <text evidence="3">Homodimer.</text>
</comment>
<feature type="compositionally biased region" description="Polar residues" evidence="6">
    <location>
        <begin position="32"/>
        <end position="52"/>
    </location>
</feature>
<dbReference type="RefSeq" id="WP_190906197.1">
    <property type="nucleotide sequence ID" value="NZ_JACJTQ010000008.1"/>
</dbReference>
<dbReference type="HAMAP" id="MF_01151">
    <property type="entry name" value="GrpE"/>
    <property type="match status" value="1"/>
</dbReference>
<dbReference type="NCBIfam" id="NF010741">
    <property type="entry name" value="PRK14143.1"/>
    <property type="match status" value="1"/>
</dbReference>
<evidence type="ECO:0000256" key="2">
    <source>
        <dbReference type="ARBA" id="ARBA00023186"/>
    </source>
</evidence>
<feature type="region of interest" description="Disordered" evidence="6">
    <location>
        <begin position="1"/>
        <end position="57"/>
    </location>
</feature>
<dbReference type="InterPro" id="IPR000740">
    <property type="entry name" value="GrpE"/>
</dbReference>
<evidence type="ECO:0000313" key="8">
    <source>
        <dbReference type="Proteomes" id="UP000660381"/>
    </source>
</evidence>
<keyword evidence="2 3" id="KW-0143">Chaperone</keyword>
<dbReference type="Pfam" id="PF01025">
    <property type="entry name" value="GrpE"/>
    <property type="match status" value="1"/>
</dbReference>
<keyword evidence="3" id="KW-0963">Cytoplasm</keyword>
<dbReference type="Gene3D" id="3.90.20.20">
    <property type="match status" value="1"/>
</dbReference>
<dbReference type="SUPFAM" id="SSF51064">
    <property type="entry name" value="Head domain of nucleotide exchange factor GrpE"/>
    <property type="match status" value="1"/>
</dbReference>
<comment type="subcellular location">
    <subcellularLocation>
        <location evidence="3">Cytoplasm</location>
    </subcellularLocation>
</comment>
<dbReference type="SUPFAM" id="SSF58014">
    <property type="entry name" value="Coiled-coil domain of nucleotide exchange factor GrpE"/>
    <property type="match status" value="1"/>
</dbReference>
<name>A0ABR8J002_9NOST</name>
<keyword evidence="3 4" id="KW-0346">Stress response</keyword>
<comment type="caution">
    <text evidence="7">The sequence shown here is derived from an EMBL/GenBank/DDBJ whole genome shotgun (WGS) entry which is preliminary data.</text>
</comment>
<keyword evidence="8" id="KW-1185">Reference proteome</keyword>
<organism evidence="7 8">
    <name type="scientific">Anabaena catenula FACHB-362</name>
    <dbReference type="NCBI Taxonomy" id="2692877"/>
    <lineage>
        <taxon>Bacteria</taxon>
        <taxon>Bacillati</taxon>
        <taxon>Cyanobacteriota</taxon>
        <taxon>Cyanophyceae</taxon>
        <taxon>Nostocales</taxon>
        <taxon>Nostocaceae</taxon>
        <taxon>Anabaena</taxon>
    </lineage>
</organism>
<evidence type="ECO:0000313" key="7">
    <source>
        <dbReference type="EMBL" id="MBD2691682.1"/>
    </source>
</evidence>
<dbReference type="CDD" id="cd00446">
    <property type="entry name" value="GrpE"/>
    <property type="match status" value="1"/>
</dbReference>
<dbReference type="PANTHER" id="PTHR21237">
    <property type="entry name" value="GRPE PROTEIN"/>
    <property type="match status" value="1"/>
</dbReference>
<dbReference type="Proteomes" id="UP000660381">
    <property type="component" value="Unassembled WGS sequence"/>
</dbReference>
<evidence type="ECO:0000256" key="6">
    <source>
        <dbReference type="SAM" id="MobiDB-lite"/>
    </source>
</evidence>
<dbReference type="InterPro" id="IPR009012">
    <property type="entry name" value="GrpE_head"/>
</dbReference>